<protein>
    <submittedName>
        <fullName evidence="1">Uncharacterized protein</fullName>
    </submittedName>
</protein>
<comment type="caution">
    <text evidence="1">The sequence shown here is derived from an EMBL/GenBank/DDBJ whole genome shotgun (WGS) entry which is preliminary data.</text>
</comment>
<sequence>MDAILSVNGKARIDYTQDTLFGPITRHVECQVSLQHQADGTVLKVFQPLPDDLRDAQTVVFALEGRRTRGVVKHRRHLADHSLRLELERQ</sequence>
<dbReference type="RefSeq" id="WP_038850766.1">
    <property type="nucleotide sequence ID" value="NZ_ASGY01000225.1"/>
</dbReference>
<dbReference type="OrthoDB" id="6891462at2"/>
<organism evidence="1 2">
    <name type="scientific">Pseudomonas fluorescens LMG 5329</name>
    <dbReference type="NCBI Taxonomy" id="1324332"/>
    <lineage>
        <taxon>Bacteria</taxon>
        <taxon>Pseudomonadati</taxon>
        <taxon>Pseudomonadota</taxon>
        <taxon>Gammaproteobacteria</taxon>
        <taxon>Pseudomonadales</taxon>
        <taxon>Pseudomonadaceae</taxon>
        <taxon>Pseudomonas</taxon>
    </lineage>
</organism>
<accession>A0A0A1YU85</accession>
<evidence type="ECO:0000313" key="2">
    <source>
        <dbReference type="Proteomes" id="UP000030060"/>
    </source>
</evidence>
<dbReference type="Proteomes" id="UP000030060">
    <property type="component" value="Unassembled WGS sequence"/>
</dbReference>
<reference evidence="1 2" key="1">
    <citation type="journal article" date="2013" name="Genome Announc.">
        <title>Draft Genome Sequence of Pseudomonas fluorescens LMG 5329, a White Line-Inducing Principle-Producing Bioindicator for the Mushroom Pathogen Pseudomonas tolaasii.</title>
        <authorList>
            <person name="Ghequire M.G."/>
            <person name="Rokni-Zadeh H."/>
            <person name="Zarrineh P."/>
            <person name="De Mot R."/>
        </authorList>
    </citation>
    <scope>NUCLEOTIDE SEQUENCE [LARGE SCALE GENOMIC DNA]</scope>
    <source>
        <strain evidence="1 2">LMG 5329</strain>
    </source>
</reference>
<dbReference type="EMBL" id="ASGY01000225">
    <property type="protein sequence ID" value="KGE64539.1"/>
    <property type="molecule type" value="Genomic_DNA"/>
</dbReference>
<name>A0A0A1YU85_PSEFL</name>
<dbReference type="AlphaFoldDB" id="A0A0A1YU85"/>
<gene>
    <name evidence="1" type="ORF">K814_0128605</name>
</gene>
<evidence type="ECO:0000313" key="1">
    <source>
        <dbReference type="EMBL" id="KGE64539.1"/>
    </source>
</evidence>
<proteinExistence type="predicted"/>